<evidence type="ECO:0000256" key="4">
    <source>
        <dbReference type="ARBA" id="ARBA00022793"/>
    </source>
</evidence>
<dbReference type="EMBL" id="CP002776">
    <property type="protein sequence ID" value="AEG31447.1"/>
    <property type="molecule type" value="Genomic_DNA"/>
</dbReference>
<evidence type="ECO:0000256" key="8">
    <source>
        <dbReference type="ARBA" id="ARBA00023209"/>
    </source>
</evidence>
<evidence type="ECO:0000256" key="9">
    <source>
        <dbReference type="ARBA" id="ARBA00023239"/>
    </source>
</evidence>
<gene>
    <name evidence="12" type="primary">psd</name>
    <name evidence="14" type="ordered locus">Thicy_0675</name>
</gene>
<feature type="chain" id="PRO_5023503720" description="Phosphatidylserine decarboxylase alpha chain" evidence="12">
    <location>
        <begin position="250"/>
        <end position="305"/>
    </location>
</feature>
<comment type="pathway">
    <text evidence="1">Lipid metabolism.</text>
</comment>
<accession>F6DC61</accession>
<feature type="active site" description="Charge relay system; for autoendoproteolytic cleavage activity" evidence="12">
    <location>
        <position position="250"/>
    </location>
</feature>
<keyword evidence="15" id="KW-1185">Reference proteome</keyword>
<keyword evidence="9 12" id="KW-0456">Lyase</keyword>
<dbReference type="InterPro" id="IPR033178">
    <property type="entry name" value="PSD_type1_pro"/>
</dbReference>
<dbReference type="KEGG" id="tcy:Thicy_0675"/>
<dbReference type="Pfam" id="PF02666">
    <property type="entry name" value="PS_Dcarbxylase"/>
    <property type="match status" value="1"/>
</dbReference>
<keyword evidence="6 12" id="KW-0472">Membrane</keyword>
<evidence type="ECO:0000256" key="10">
    <source>
        <dbReference type="ARBA" id="ARBA00023264"/>
    </source>
</evidence>
<keyword evidence="10 12" id="KW-1208">Phospholipid metabolism</keyword>
<feature type="active site" description="Schiff-base intermediate with substrate; via pyruvic acid; for decarboxylase activity" evidence="12">
    <location>
        <position position="250"/>
    </location>
</feature>
<comment type="function">
    <text evidence="12">Catalyzes the formation of phosphatidylethanolamine (PtdEtn) from phosphatidylserine (PtdSer).</text>
</comment>
<comment type="cofactor">
    <cofactor evidence="12">
        <name>pyruvate</name>
        <dbReference type="ChEBI" id="CHEBI:15361"/>
    </cofactor>
    <text evidence="12">Binds 1 pyruvoyl group covalently per subunit.</text>
</comment>
<protein>
    <recommendedName>
        <fullName evidence="12">Phosphatidylserine decarboxylase proenzyme</fullName>
        <ecNumber evidence="12">4.1.1.65</ecNumber>
    </recommendedName>
    <component>
        <recommendedName>
            <fullName evidence="12">Phosphatidylserine decarboxylase alpha chain</fullName>
        </recommendedName>
    </component>
    <component>
        <recommendedName>
            <fullName evidence="12">Phosphatidylserine decarboxylase beta chain</fullName>
        </recommendedName>
    </component>
</protein>
<keyword evidence="11 12" id="KW-0670">Pyruvate</keyword>
<keyword evidence="7 12" id="KW-0865">Zymogen</keyword>
<dbReference type="InterPro" id="IPR003817">
    <property type="entry name" value="PS_Dcarbxylase"/>
</dbReference>
<feature type="compositionally biased region" description="Polar residues" evidence="13">
    <location>
        <begin position="280"/>
        <end position="294"/>
    </location>
</feature>
<dbReference type="GO" id="GO:0005886">
    <property type="term" value="C:plasma membrane"/>
    <property type="evidence" value="ECO:0007669"/>
    <property type="project" value="UniProtKB-SubCell"/>
</dbReference>
<dbReference type="OrthoDB" id="9802030at2"/>
<keyword evidence="3 12" id="KW-0444">Lipid biosynthesis</keyword>
<comment type="similarity">
    <text evidence="12">Belongs to the phosphatidylserine decarboxylase family. PSD-B subfamily. Prokaryotic type I sub-subfamily.</text>
</comment>
<evidence type="ECO:0000256" key="12">
    <source>
        <dbReference type="HAMAP-Rule" id="MF_00662"/>
    </source>
</evidence>
<evidence type="ECO:0000313" key="15">
    <source>
        <dbReference type="Proteomes" id="UP000009232"/>
    </source>
</evidence>
<feature type="chain" id="PRO_5023503721" description="Phosphatidylserine decarboxylase beta chain" evidence="12">
    <location>
        <begin position="1"/>
        <end position="249"/>
    </location>
</feature>
<dbReference type="PANTHER" id="PTHR10067">
    <property type="entry name" value="PHOSPHATIDYLSERINE DECARBOXYLASE"/>
    <property type="match status" value="1"/>
</dbReference>
<comment type="PTM">
    <text evidence="12">Is synthesized initially as an inactive proenzyme. Formation of the active enzyme involves a self-maturation process in which the active site pyruvoyl group is generated from an internal serine residue via an autocatalytic post-translational modification. Two non-identical subunits are generated from the proenzyme in this reaction, and the pyruvate is formed at the N-terminus of the alpha chain, which is derived from the carboxyl end of the proenzyme. The autoendoproteolytic cleavage occurs by a canonical serine protease mechanism, in which the side chain hydroxyl group of the serine supplies its oxygen atom to form the C-terminus of the beta chain, while the remainder of the serine residue undergoes an oxidative deamination to produce ammonia and the pyruvoyl prosthetic group on the alpha chain. During this reaction, the Ser that is part of the protease active site of the proenzyme becomes the pyruvoyl prosthetic group, which constitutes an essential element of the active site of the mature decarboxylase.</text>
</comment>
<dbReference type="GO" id="GO:0004609">
    <property type="term" value="F:phosphatidylserine decarboxylase activity"/>
    <property type="evidence" value="ECO:0007669"/>
    <property type="project" value="UniProtKB-UniRule"/>
</dbReference>
<dbReference type="NCBIfam" id="TIGR00163">
    <property type="entry name" value="PS_decarb"/>
    <property type="match status" value="1"/>
</dbReference>
<name>F6DC61_THICA</name>
<organism evidence="14 15">
    <name type="scientific">Thiomicrospira cyclica (strain DSM 14477 / JCM 11371 / ALM1)</name>
    <name type="common">Thioalkalimicrobium cyclicum</name>
    <dbReference type="NCBI Taxonomy" id="717773"/>
    <lineage>
        <taxon>Bacteria</taxon>
        <taxon>Pseudomonadati</taxon>
        <taxon>Pseudomonadota</taxon>
        <taxon>Gammaproteobacteria</taxon>
        <taxon>Thiotrichales</taxon>
        <taxon>Piscirickettsiaceae</taxon>
        <taxon>Thiomicrospira</taxon>
    </lineage>
</organism>
<feature type="active site" description="Charge relay system; for autoendoproteolytic cleavage activity" evidence="12">
    <location>
        <position position="147"/>
    </location>
</feature>
<evidence type="ECO:0000256" key="7">
    <source>
        <dbReference type="ARBA" id="ARBA00023145"/>
    </source>
</evidence>
<proteinExistence type="inferred from homology"/>
<evidence type="ECO:0000256" key="11">
    <source>
        <dbReference type="ARBA" id="ARBA00023317"/>
    </source>
</evidence>
<evidence type="ECO:0000256" key="6">
    <source>
        <dbReference type="ARBA" id="ARBA00023136"/>
    </source>
</evidence>
<comment type="catalytic activity">
    <reaction evidence="12">
        <text>a 1,2-diacyl-sn-glycero-3-phospho-L-serine + H(+) = a 1,2-diacyl-sn-glycero-3-phosphoethanolamine + CO2</text>
        <dbReference type="Rhea" id="RHEA:20828"/>
        <dbReference type="ChEBI" id="CHEBI:15378"/>
        <dbReference type="ChEBI" id="CHEBI:16526"/>
        <dbReference type="ChEBI" id="CHEBI:57262"/>
        <dbReference type="ChEBI" id="CHEBI:64612"/>
        <dbReference type="EC" id="4.1.1.65"/>
    </reaction>
</comment>
<dbReference type="STRING" id="717773.Thicy_0675"/>
<dbReference type="PANTHER" id="PTHR10067:SF6">
    <property type="entry name" value="PHOSPHATIDYLSERINE DECARBOXYLASE PROENZYME, MITOCHONDRIAL"/>
    <property type="match status" value="1"/>
</dbReference>
<dbReference type="HAMAP" id="MF_00662">
    <property type="entry name" value="PS_decarb_PSD_B_type1"/>
    <property type="match status" value="1"/>
</dbReference>
<dbReference type="eggNOG" id="COG0688">
    <property type="taxonomic scope" value="Bacteria"/>
</dbReference>
<feature type="modified residue" description="Pyruvic acid (Ser); by autocatalysis" evidence="12">
    <location>
        <position position="250"/>
    </location>
</feature>
<dbReference type="EC" id="4.1.1.65" evidence="12"/>
<comment type="pathway">
    <text evidence="12">Phospholipid metabolism; phosphatidylethanolamine biosynthesis; phosphatidylethanolamine from CDP-diacylglycerol: step 2/2.</text>
</comment>
<dbReference type="InterPro" id="IPR033177">
    <property type="entry name" value="PSD-B"/>
</dbReference>
<dbReference type="GO" id="GO:0006646">
    <property type="term" value="P:phosphatidylethanolamine biosynthetic process"/>
    <property type="evidence" value="ECO:0007669"/>
    <property type="project" value="UniProtKB-UniRule"/>
</dbReference>
<dbReference type="UniPathway" id="UPA00558">
    <property type="reaction ID" value="UER00616"/>
</dbReference>
<dbReference type="AlphaFoldDB" id="F6DC61"/>
<dbReference type="Proteomes" id="UP000009232">
    <property type="component" value="Chromosome"/>
</dbReference>
<dbReference type="RefSeq" id="WP_013835226.1">
    <property type="nucleotide sequence ID" value="NC_015581.1"/>
</dbReference>
<keyword evidence="2 12" id="KW-1003">Cell membrane</keyword>
<feature type="active site" description="Charge relay system; for autoendoproteolytic cleavage activity" evidence="12">
    <location>
        <position position="90"/>
    </location>
</feature>
<keyword evidence="8 12" id="KW-0594">Phospholipid biosynthesis</keyword>
<feature type="site" description="Cleavage (non-hydrolytic); by autocatalysis" evidence="12">
    <location>
        <begin position="249"/>
        <end position="250"/>
    </location>
</feature>
<keyword evidence="4 12" id="KW-0210">Decarboxylase</keyword>
<evidence type="ECO:0000256" key="3">
    <source>
        <dbReference type="ARBA" id="ARBA00022516"/>
    </source>
</evidence>
<sequence length="305" mass="34633">MLDYVKVVPQYMIPQHMLSNMMHWFMHIEQPWIKRQTIQALTKLYNIDLDDAIKQEPEDYRHFNAFFTRALKPEARPIAEGEQVWVSPVDGVISQSARLQGNQMVQAKCHDYSIEALLGGDIEYAKRYHNGQFAVIYLSPRDYHRIHLPKSAQLISMTYVPGDLFAVNPATVRLVPGLFARNERLVLRFESDEGPYALVMVGAIFVGSMETVFEGKITPHYGATLQHWDYTDQNLHFNKGDEIGRFNMGSTVVLVTPEGVFDELAEQPSRFIKMGSAFSADTVTPDPSENQPTDNDQDEHAIGGI</sequence>
<comment type="subunit">
    <text evidence="12">Heterodimer of a large membrane-associated beta subunit and a small pyruvoyl-containing alpha subunit.</text>
</comment>
<comment type="subcellular location">
    <subcellularLocation>
        <location evidence="12">Cell membrane</location>
        <topology evidence="12">Peripheral membrane protein</topology>
    </subcellularLocation>
</comment>
<evidence type="ECO:0000313" key="14">
    <source>
        <dbReference type="EMBL" id="AEG31447.1"/>
    </source>
</evidence>
<reference evidence="14 15" key="1">
    <citation type="submission" date="2011-05" db="EMBL/GenBank/DDBJ databases">
        <title>Complete sequence of Thioalkalimicrobium cyclicum ALM1.</title>
        <authorList>
            <consortium name="US DOE Joint Genome Institute"/>
            <person name="Lucas S."/>
            <person name="Han J."/>
            <person name="Lapidus A."/>
            <person name="Cheng J.-F."/>
            <person name="Goodwin L."/>
            <person name="Pitluck S."/>
            <person name="Peters L."/>
            <person name="Mikhailova N."/>
            <person name="Davenport K."/>
            <person name="Han C."/>
            <person name="Tapia R."/>
            <person name="Land M."/>
            <person name="Hauser L."/>
            <person name="Kyrpides N."/>
            <person name="Ivanova N."/>
            <person name="Pagani I."/>
            <person name="Kappler U."/>
            <person name="Woyke T."/>
        </authorList>
    </citation>
    <scope>NUCLEOTIDE SEQUENCE [LARGE SCALE GENOMIC DNA]</scope>
    <source>
        <strain evidence="15">DSM 14477 / JCM 11371 / ALM1</strain>
    </source>
</reference>
<keyword evidence="5 12" id="KW-0443">Lipid metabolism</keyword>
<evidence type="ECO:0000256" key="13">
    <source>
        <dbReference type="SAM" id="MobiDB-lite"/>
    </source>
</evidence>
<evidence type="ECO:0000256" key="1">
    <source>
        <dbReference type="ARBA" id="ARBA00005189"/>
    </source>
</evidence>
<feature type="region of interest" description="Disordered" evidence="13">
    <location>
        <begin position="280"/>
        <end position="305"/>
    </location>
</feature>
<evidence type="ECO:0000256" key="5">
    <source>
        <dbReference type="ARBA" id="ARBA00023098"/>
    </source>
</evidence>
<evidence type="ECO:0000256" key="2">
    <source>
        <dbReference type="ARBA" id="ARBA00022475"/>
    </source>
</evidence>
<dbReference type="HOGENOM" id="CLU_029061_4_1_6"/>